<dbReference type="PANTHER" id="PTHR12689">
    <property type="entry name" value="A1 CISTRON SPLICING FACTOR AAR2-RELATED"/>
    <property type="match status" value="1"/>
</dbReference>
<evidence type="ECO:0000313" key="6">
    <source>
        <dbReference type="Proteomes" id="UP000572817"/>
    </source>
</evidence>
<dbReference type="Gene3D" id="2.60.34.20">
    <property type="match status" value="1"/>
</dbReference>
<keyword evidence="6" id="KW-1185">Reference proteome</keyword>
<accession>A0A8H4N142</accession>
<proteinExistence type="inferred from homology"/>
<comment type="caution">
    <text evidence="5">The sequence shown here is derived from an EMBL/GenBank/DDBJ whole genome shotgun (WGS) entry which is preliminary data.</text>
</comment>
<dbReference type="AlphaFoldDB" id="A0A8H4N142"/>
<feature type="domain" description="AAR2 N-terminal" evidence="4">
    <location>
        <begin position="6"/>
        <end position="156"/>
    </location>
</feature>
<dbReference type="Proteomes" id="UP000572817">
    <property type="component" value="Unassembled WGS sequence"/>
</dbReference>
<dbReference type="PANTHER" id="PTHR12689:SF4">
    <property type="entry name" value="PROTEIN AAR2 HOMOLOG"/>
    <property type="match status" value="1"/>
</dbReference>
<dbReference type="CDD" id="cd13777">
    <property type="entry name" value="Aar2_N"/>
    <property type="match status" value="1"/>
</dbReference>
<organism evidence="5 6">
    <name type="scientific">Botryosphaeria dothidea</name>
    <dbReference type="NCBI Taxonomy" id="55169"/>
    <lineage>
        <taxon>Eukaryota</taxon>
        <taxon>Fungi</taxon>
        <taxon>Dikarya</taxon>
        <taxon>Ascomycota</taxon>
        <taxon>Pezizomycotina</taxon>
        <taxon>Dothideomycetes</taxon>
        <taxon>Dothideomycetes incertae sedis</taxon>
        <taxon>Botryosphaeriales</taxon>
        <taxon>Botryosphaeriaceae</taxon>
        <taxon>Botryosphaeria</taxon>
    </lineage>
</organism>
<dbReference type="InterPro" id="IPR038514">
    <property type="entry name" value="AAR2_C_sf"/>
</dbReference>
<gene>
    <name evidence="5" type="ORF">GTA08_BOTSDO05676</name>
</gene>
<sequence length="454" mass="50876">MDASPCVLLLVPAGALGGIDLLSFTTTDRFKGIKELPPGWHFVFTSSTNSLSVRHGAWFRVRGDAASPSSSSSSDSPSPPELFVKKWDAEHEELVPETDQAEVMRWRANLGAIWREGLTPYRQSASKNADDEGDKELDWRRLTDAIDERLLDRMLGAGGPPDHWGLTSASSAARDMDVIPGLSKEQSQWQPEKELVLLPLDLKRTWGADVVGRQRTEAAKDRSWALGDLVERICGGREDEVLGEMQVCFLMVLTLNNNSCLEQWRRLLELLLTCKRAAVERVGLYVRFFQLLKLQLQHCQDADGMLFDLSDDGATLLKSLLKRFRRGLEELDGKEKSDVVDELDELEDYLKEEFGWQLDDSFVRRGMLELEDGEQVEMDVGTRFDEDDETGEFAPTIVELTEEQARSLGGADAMVGGDSQQAAKLAKPESGIADEEVQEESEDELDLEDMDARY</sequence>
<protein>
    <submittedName>
        <fullName evidence="5">Aar2 family protein</fullName>
    </submittedName>
</protein>
<feature type="region of interest" description="Disordered" evidence="2">
    <location>
        <begin position="411"/>
        <end position="454"/>
    </location>
</feature>
<dbReference type="CDD" id="cd13778">
    <property type="entry name" value="Aar2_C"/>
    <property type="match status" value="1"/>
</dbReference>
<dbReference type="InterPro" id="IPR007946">
    <property type="entry name" value="AAR2"/>
</dbReference>
<evidence type="ECO:0000313" key="5">
    <source>
        <dbReference type="EMBL" id="KAF4306909.1"/>
    </source>
</evidence>
<dbReference type="Pfam" id="PF20981">
    <property type="entry name" value="AAR2_1st"/>
    <property type="match status" value="1"/>
</dbReference>
<reference evidence="5" key="1">
    <citation type="submission" date="2020-04" db="EMBL/GenBank/DDBJ databases">
        <title>Genome Assembly and Annotation of Botryosphaeria dothidea sdau 11-99, a Latent Pathogen of Apple Fruit Ring Rot in China.</title>
        <authorList>
            <person name="Yu C."/>
            <person name="Diao Y."/>
            <person name="Lu Q."/>
            <person name="Zhao J."/>
            <person name="Cui S."/>
            <person name="Peng C."/>
            <person name="He B."/>
            <person name="Liu H."/>
        </authorList>
    </citation>
    <scope>NUCLEOTIDE SEQUENCE [LARGE SCALE GENOMIC DNA]</scope>
    <source>
        <strain evidence="5">Sdau11-99</strain>
    </source>
</reference>
<name>A0A8H4N142_9PEZI</name>
<feature type="compositionally biased region" description="Acidic residues" evidence="2">
    <location>
        <begin position="432"/>
        <end position="454"/>
    </location>
</feature>
<dbReference type="EMBL" id="WWBZ02000033">
    <property type="protein sequence ID" value="KAF4306909.1"/>
    <property type="molecule type" value="Genomic_DNA"/>
</dbReference>
<dbReference type="Pfam" id="PF05282">
    <property type="entry name" value="AAR2"/>
    <property type="match status" value="1"/>
</dbReference>
<comment type="similarity">
    <text evidence="1">Belongs to the AAR2 family.</text>
</comment>
<evidence type="ECO:0000259" key="3">
    <source>
        <dbReference type="Pfam" id="PF05282"/>
    </source>
</evidence>
<evidence type="ECO:0000259" key="4">
    <source>
        <dbReference type="Pfam" id="PF20981"/>
    </source>
</evidence>
<dbReference type="InterPro" id="IPR033647">
    <property type="entry name" value="Aar2_N"/>
</dbReference>
<evidence type="ECO:0000256" key="2">
    <source>
        <dbReference type="SAM" id="MobiDB-lite"/>
    </source>
</evidence>
<evidence type="ECO:0000256" key="1">
    <source>
        <dbReference type="ARBA" id="ARBA00006281"/>
    </source>
</evidence>
<dbReference type="OrthoDB" id="201752at2759"/>
<dbReference type="InterPro" id="IPR038516">
    <property type="entry name" value="AAR2_N_sf"/>
</dbReference>
<dbReference type="InterPro" id="IPR033648">
    <property type="entry name" value="AAR2_C"/>
</dbReference>
<dbReference type="GO" id="GO:0000244">
    <property type="term" value="P:spliceosomal tri-snRNP complex assembly"/>
    <property type="evidence" value="ECO:0007669"/>
    <property type="project" value="TreeGrafter"/>
</dbReference>
<feature type="domain" description="AAR2 C-terminal" evidence="3">
    <location>
        <begin position="198"/>
        <end position="359"/>
    </location>
</feature>
<dbReference type="Gene3D" id="1.25.40.550">
    <property type="entry name" value="Aar2, C-terminal domain-like"/>
    <property type="match status" value="1"/>
</dbReference>